<organism evidence="3 4">
    <name type="scientific">Mycosarcoma maydis</name>
    <name type="common">Corn smut fungus</name>
    <name type="synonym">Ustilago maydis</name>
    <dbReference type="NCBI Taxonomy" id="5270"/>
    <lineage>
        <taxon>Eukaryota</taxon>
        <taxon>Fungi</taxon>
        <taxon>Dikarya</taxon>
        <taxon>Basidiomycota</taxon>
        <taxon>Ustilaginomycotina</taxon>
        <taxon>Ustilaginomycetes</taxon>
        <taxon>Ustilaginales</taxon>
        <taxon>Ustilaginaceae</taxon>
        <taxon>Mycosarcoma</taxon>
    </lineage>
</organism>
<sequence length="1252" mass="134392">MDASLLADQSGLSDLSAASIDNGSHLLDTHLPSLAAPASPRSNSASVPVLAPPLPNATPGSSRLSTHTIGKSAAAWTPSPDADASRSKSNSRSLQPSSPKHARDADTNESMGSSLGTFDFSNASFSDSFFRRAGARMLAGLDEAPLPLPSSTSSSPRYRNSSSPTVTAKPIRPVDPRTPFTGKSLRTRMAEAGMLDSPASSDGSSPASSPSARTLPEGYHRTISTHHETSENVTKQSFLDSAQPDQLSTTDSPSVDRPPHGNTESPIHRPESTETNSFGLSASQKWQEGLSMVPEESYIEDASQFPTCPVELDHTSPLARLVDEESTQSASPSDSVHFMTGTSSFSVSVEDHDFASRHGTEPSKPASSPEHIDENSPTLSHSKTSGVEEDQRSPKSDCQANQSMRDSARPRSSPAVRAPSTPRSFARLRVGTPARSSPLSRVVNFSPCSAGSTTSQWQSSVSLRNDAVSSPPPSAGGLHDASGSPQDYLSSSPKNDQLESTDGDRRSHIHTPTATISALQSTINPSQQWSPATLALISTPASQRAQQLSAPASAGAFQTPLAAASAGSASASPTDEFGTPQWTPSLAALSARTESRQAEDDAARPDASAKSPAEAEEEEPASSSACSSASVASEKKQGGDLLTSCQPCADASPTEDASSHSAKKDQKVDGSLTSTMHLDSPSAARFSRMQLSRISPPATLPTELAAVPELGLVATAFDSLGHLSDSRVSRLLSQLCASTARIQELEDALEAQETERAQLQQVRSDLSELSMQYQELVQEADARDAAVTEMVKQLQTQLHESASDREQALEQQLAEERRSRERDRRDYEVRIQGLLSPNTDVLNPTHAGGDGLACENDAQLHAVIEQVKEHVRLTLEKDFDVRRVMEQRDLVAKVEQLQHELASVSTARTLTSSSEVQAELERQIDELTSHLDRRFEELQDLRSELDTIASQKQSAEERVARLEEELDTARCNLRDDSHITSSTSSASSSTKEQLAQQVDTLQTTLVEREAQLSRLQETLSLTENRLVSVSAEHKTLVEQHALVVQTLAERDAHTTQLESHVLTLESQLRLGTEACEPTPALPAQAKDAETRAADQIVPLQRQLSSLRLQLIKMQKANAGLQEDNVNFSIALSAKQLELGMVKRNARFALKSAAKHVEAAGDSAGCARSKPLASQAEAPHEAYEPIVFPVAPTRALVRDTSEQIKENAVPLQVEANPARLAARHMLAQRRALSTTEQGQAQARHTRRRQLVAA</sequence>
<feature type="region of interest" description="Disordered" evidence="2">
    <location>
        <begin position="1229"/>
        <end position="1252"/>
    </location>
</feature>
<dbReference type="GeneID" id="23563115"/>
<evidence type="ECO:0000313" key="3">
    <source>
        <dbReference type="EMBL" id="KIS69824.1"/>
    </source>
</evidence>
<proteinExistence type="predicted"/>
<feature type="region of interest" description="Disordered" evidence="2">
    <location>
        <begin position="352"/>
        <end position="523"/>
    </location>
</feature>
<dbReference type="EMBL" id="CM003144">
    <property type="protein sequence ID" value="KIS69824.1"/>
    <property type="molecule type" value="Genomic_DNA"/>
</dbReference>
<feature type="compositionally biased region" description="Polar residues" evidence="2">
    <location>
        <begin position="87"/>
        <end position="98"/>
    </location>
</feature>
<dbReference type="Proteomes" id="UP000000561">
    <property type="component" value="Chromosome 5"/>
</dbReference>
<feature type="coiled-coil region" evidence="1">
    <location>
        <begin position="742"/>
        <end position="826"/>
    </location>
</feature>
<feature type="compositionally biased region" description="Polar residues" evidence="2">
    <location>
        <begin position="1230"/>
        <end position="1241"/>
    </location>
</feature>
<feature type="compositionally biased region" description="Polar residues" evidence="2">
    <location>
        <begin position="446"/>
        <end position="463"/>
    </location>
</feature>
<feature type="compositionally biased region" description="Polar residues" evidence="2">
    <location>
        <begin position="396"/>
        <end position="405"/>
    </location>
</feature>
<dbReference type="OMA" id="CLHNHTQ"/>
<feature type="compositionally biased region" description="Polar residues" evidence="2">
    <location>
        <begin position="58"/>
        <end position="69"/>
    </location>
</feature>
<keyword evidence="4" id="KW-1185">Reference proteome</keyword>
<name>A0A0D1E0U3_MYCMD</name>
<feature type="compositionally biased region" description="Low complexity" evidence="2">
    <location>
        <begin position="149"/>
        <end position="165"/>
    </location>
</feature>
<feature type="compositionally biased region" description="Polar residues" evidence="2">
    <location>
        <begin position="375"/>
        <end position="385"/>
    </location>
</feature>
<evidence type="ECO:0000256" key="1">
    <source>
        <dbReference type="SAM" id="Coils"/>
    </source>
</evidence>
<feature type="region of interest" description="Disordered" evidence="2">
    <location>
        <begin position="195"/>
        <end position="279"/>
    </location>
</feature>
<keyword evidence="1" id="KW-0175">Coiled coil</keyword>
<feature type="compositionally biased region" description="Polar residues" evidence="2">
    <location>
        <begin position="510"/>
        <end position="523"/>
    </location>
</feature>
<feature type="compositionally biased region" description="Low complexity" evidence="2">
    <location>
        <begin position="621"/>
        <end position="630"/>
    </location>
</feature>
<feature type="region of interest" description="Disordered" evidence="2">
    <location>
        <begin position="23"/>
        <end position="111"/>
    </location>
</feature>
<evidence type="ECO:0000313" key="4">
    <source>
        <dbReference type="Proteomes" id="UP000000561"/>
    </source>
</evidence>
<feature type="region of interest" description="Disordered" evidence="2">
    <location>
        <begin position="143"/>
        <end position="182"/>
    </location>
</feature>
<protein>
    <submittedName>
        <fullName evidence="3">Uncharacterized protein</fullName>
    </submittedName>
</protein>
<dbReference type="VEuPathDB" id="FungiDB:UMAG_02345"/>
<feature type="region of interest" description="Disordered" evidence="2">
    <location>
        <begin position="974"/>
        <end position="993"/>
    </location>
</feature>
<dbReference type="KEGG" id="uma:UMAG_02345"/>
<reference evidence="3 4" key="1">
    <citation type="journal article" date="2006" name="Nature">
        <title>Insights from the genome of the biotrophic fungal plant pathogen Ustilago maydis.</title>
        <authorList>
            <person name="Kamper J."/>
            <person name="Kahmann R."/>
            <person name="Bolker M."/>
            <person name="Ma L.J."/>
            <person name="Brefort T."/>
            <person name="Saville B.J."/>
            <person name="Banuett F."/>
            <person name="Kronstad J.W."/>
            <person name="Gold S.E."/>
            <person name="Muller O."/>
            <person name="Perlin M.H."/>
            <person name="Wosten H.A."/>
            <person name="de Vries R."/>
            <person name="Ruiz-Herrera J."/>
            <person name="Reynaga-Pena C.G."/>
            <person name="Snetselaar K."/>
            <person name="McCann M."/>
            <person name="Perez-Martin J."/>
            <person name="Feldbrugge M."/>
            <person name="Basse C.W."/>
            <person name="Steinberg G."/>
            <person name="Ibeas J.I."/>
            <person name="Holloman W."/>
            <person name="Guzman P."/>
            <person name="Farman M."/>
            <person name="Stajich J.E."/>
            <person name="Sentandreu R."/>
            <person name="Gonzalez-Prieto J.M."/>
            <person name="Kennell J.C."/>
            <person name="Molina L."/>
            <person name="Schirawski J."/>
            <person name="Mendoza-Mendoza A."/>
            <person name="Greilinger D."/>
            <person name="Munch K."/>
            <person name="Rossel N."/>
            <person name="Scherer M."/>
            <person name="Vranes M."/>
            <person name="Ladendorf O."/>
            <person name="Vincon V."/>
            <person name="Fuchs U."/>
            <person name="Sandrock B."/>
            <person name="Meng S."/>
            <person name="Ho E.C."/>
            <person name="Cahill M.J."/>
            <person name="Boyce K.J."/>
            <person name="Klose J."/>
            <person name="Klosterman S.J."/>
            <person name="Deelstra H.J."/>
            <person name="Ortiz-Castellanos L."/>
            <person name="Li W."/>
            <person name="Sanchez-Alonso P."/>
            <person name="Schreier P.H."/>
            <person name="Hauser-Hahn I."/>
            <person name="Vaupel M."/>
            <person name="Koopmann E."/>
            <person name="Friedrich G."/>
            <person name="Voss H."/>
            <person name="Schluter T."/>
            <person name="Margolis J."/>
            <person name="Platt D."/>
            <person name="Swimmer C."/>
            <person name="Gnirke A."/>
            <person name="Chen F."/>
            <person name="Vysotskaia V."/>
            <person name="Mannhaupt G."/>
            <person name="Guldener U."/>
            <person name="Munsterkotter M."/>
            <person name="Haase D."/>
            <person name="Oesterheld M."/>
            <person name="Mewes H.W."/>
            <person name="Mauceli E.W."/>
            <person name="DeCaprio D."/>
            <person name="Wade C.M."/>
            <person name="Butler J."/>
            <person name="Young S."/>
            <person name="Jaffe D.B."/>
            <person name="Calvo S."/>
            <person name="Nusbaum C."/>
            <person name="Galagan J."/>
            <person name="Birren B.W."/>
        </authorList>
    </citation>
    <scope>NUCLEOTIDE SEQUENCE [LARGE SCALE GENOMIC DNA]</scope>
    <source>
        <strain evidence="4">DSM 14603 / FGSC 9021 / UM521</strain>
    </source>
</reference>
<feature type="compositionally biased region" description="Low complexity" evidence="2">
    <location>
        <begin position="562"/>
        <end position="572"/>
    </location>
</feature>
<feature type="compositionally biased region" description="Basic and acidic residues" evidence="2">
    <location>
        <begin position="352"/>
        <end position="361"/>
    </location>
</feature>
<gene>
    <name evidence="3" type="ORF">UMAG_02345</name>
</gene>
<feature type="compositionally biased region" description="Basic residues" evidence="2">
    <location>
        <begin position="1242"/>
        <end position="1252"/>
    </location>
</feature>
<dbReference type="AlphaFoldDB" id="A0A0D1E0U3"/>
<dbReference type="GO" id="GO:0005815">
    <property type="term" value="C:microtubule organizing center"/>
    <property type="evidence" value="ECO:0000318"/>
    <property type="project" value="GO_Central"/>
</dbReference>
<dbReference type="InParanoid" id="A0A0D1E0U3"/>
<feature type="compositionally biased region" description="Low complexity" evidence="2">
    <location>
        <begin position="980"/>
        <end position="990"/>
    </location>
</feature>
<feature type="compositionally biased region" description="Polar residues" evidence="2">
    <location>
        <begin position="483"/>
        <end position="500"/>
    </location>
</feature>
<feature type="compositionally biased region" description="Low complexity" evidence="2">
    <location>
        <begin position="32"/>
        <end position="48"/>
    </location>
</feature>
<accession>A0A0D1E0U3</accession>
<feature type="region of interest" description="Disordered" evidence="2">
    <location>
        <begin position="560"/>
        <end position="630"/>
    </location>
</feature>
<feature type="compositionally biased region" description="Basic and acidic residues" evidence="2">
    <location>
        <begin position="593"/>
        <end position="604"/>
    </location>
</feature>
<feature type="compositionally biased region" description="Polar residues" evidence="2">
    <location>
        <begin position="231"/>
        <end position="253"/>
    </location>
</feature>
<feature type="region of interest" description="Disordered" evidence="2">
    <location>
        <begin position="647"/>
        <end position="680"/>
    </location>
</feature>
<evidence type="ECO:0000256" key="2">
    <source>
        <dbReference type="SAM" id="MobiDB-lite"/>
    </source>
</evidence>
<feature type="compositionally biased region" description="Low complexity" evidence="2">
    <location>
        <begin position="196"/>
        <end position="212"/>
    </location>
</feature>
<dbReference type="OrthoDB" id="2593174at2759"/>
<dbReference type="eggNOG" id="ENOG502T7EN">
    <property type="taxonomic scope" value="Eukaryota"/>
</dbReference>
<dbReference type="RefSeq" id="XP_011388656.1">
    <property type="nucleotide sequence ID" value="XM_011390354.1"/>
</dbReference>